<keyword evidence="1" id="KW-0614">Plasmid</keyword>
<name>A0ABZ0VZ33_9HYPH</name>
<keyword evidence="2" id="KW-1185">Reference proteome</keyword>
<accession>A0ABZ0VZ33</accession>
<protein>
    <submittedName>
        <fullName evidence="1">Uncharacterized protein</fullName>
    </submittedName>
</protein>
<gene>
    <name evidence="1" type="ORF">U0R22_006936</name>
</gene>
<evidence type="ECO:0000313" key="2">
    <source>
        <dbReference type="Proteomes" id="UP001322481"/>
    </source>
</evidence>
<reference evidence="1 2" key="1">
    <citation type="submission" date="2023-11" db="EMBL/GenBank/DDBJ databases">
        <authorList>
            <person name="Panchal A.K."/>
            <person name="Meaney J.S."/>
            <person name="Karas B.J."/>
            <person name="diCenzo G.C."/>
        </authorList>
    </citation>
    <scope>NUCLEOTIDE SEQUENCE [LARGE SCALE GENOMIC DNA]</scope>
    <source>
        <strain evidence="1 2">NZP2235</strain>
        <plasmid evidence="1 2">pMhuNZP2235a</plasmid>
    </source>
</reference>
<dbReference type="EMBL" id="CP139859">
    <property type="protein sequence ID" value="WQC02682.1"/>
    <property type="molecule type" value="Genomic_DNA"/>
</dbReference>
<sequence length="52" mass="5960">MRMHLFRDEPIHKPAAEFRADGLKRIEIDADFDSLCRIVVNAMENFDVGAPT</sequence>
<evidence type="ECO:0000313" key="1">
    <source>
        <dbReference type="EMBL" id="WQC02682.1"/>
    </source>
</evidence>
<dbReference type="Proteomes" id="UP001322481">
    <property type="component" value="Plasmid pMhuNZP2235a"/>
</dbReference>
<dbReference type="RefSeq" id="WP_322419450.1">
    <property type="nucleotide sequence ID" value="NZ_CP139859.1"/>
</dbReference>
<organism evidence="1 2">
    <name type="scientific">Mesorhizobium huakuii</name>
    <dbReference type="NCBI Taxonomy" id="28104"/>
    <lineage>
        <taxon>Bacteria</taxon>
        <taxon>Pseudomonadati</taxon>
        <taxon>Pseudomonadota</taxon>
        <taxon>Alphaproteobacteria</taxon>
        <taxon>Hyphomicrobiales</taxon>
        <taxon>Phyllobacteriaceae</taxon>
        <taxon>Mesorhizobium</taxon>
    </lineage>
</organism>
<geneLocation type="plasmid" evidence="1 2">
    <name>pMhuNZP2235a</name>
</geneLocation>
<proteinExistence type="predicted"/>